<evidence type="ECO:0000256" key="1">
    <source>
        <dbReference type="SAM" id="Phobius"/>
    </source>
</evidence>
<name>A0A264VRW2_PRORE</name>
<gene>
    <name evidence="2" type="ORF">CHI95_13190</name>
</gene>
<dbReference type="EMBL" id="NOWC01000015">
    <property type="protein sequence ID" value="OZS74043.1"/>
    <property type="molecule type" value="Genomic_DNA"/>
</dbReference>
<keyword evidence="1" id="KW-0472">Membrane</keyword>
<feature type="transmembrane region" description="Helical" evidence="1">
    <location>
        <begin position="35"/>
        <end position="52"/>
    </location>
</feature>
<dbReference type="Proteomes" id="UP000216001">
    <property type="component" value="Unassembled WGS sequence"/>
</dbReference>
<proteinExistence type="predicted"/>
<keyword evidence="1" id="KW-1133">Transmembrane helix</keyword>
<organism evidence="2 3">
    <name type="scientific">Providencia rettgeri</name>
    <dbReference type="NCBI Taxonomy" id="587"/>
    <lineage>
        <taxon>Bacteria</taxon>
        <taxon>Pseudomonadati</taxon>
        <taxon>Pseudomonadota</taxon>
        <taxon>Gammaproteobacteria</taxon>
        <taxon>Enterobacterales</taxon>
        <taxon>Morganellaceae</taxon>
        <taxon>Providencia</taxon>
    </lineage>
</organism>
<evidence type="ECO:0000313" key="3">
    <source>
        <dbReference type="Proteomes" id="UP000216001"/>
    </source>
</evidence>
<sequence length="53" mass="6131">MTQSHLQQHKHKLTGSSVNKFKSNKKRQLSLMDKILLVGGILFFLYLFSVAIR</sequence>
<accession>A0A264VRW2</accession>
<evidence type="ECO:0000313" key="2">
    <source>
        <dbReference type="EMBL" id="OZS74043.1"/>
    </source>
</evidence>
<keyword evidence="1" id="KW-0812">Transmembrane</keyword>
<reference evidence="2 3" key="1">
    <citation type="submission" date="2017-07" db="EMBL/GenBank/DDBJ databases">
        <title>blaIMP-27 on transferable plasmids in Proteus mirabilis and Providencia rettgeri.</title>
        <authorList>
            <person name="Potter R."/>
        </authorList>
    </citation>
    <scope>NUCLEOTIDE SEQUENCE [LARGE SCALE GENOMIC DNA]</scope>
    <source>
        <strain evidence="2 3">PR1</strain>
    </source>
</reference>
<dbReference type="AlphaFoldDB" id="A0A264VRW2"/>
<protein>
    <submittedName>
        <fullName evidence="2">TetR family transcriptional regulator</fullName>
    </submittedName>
</protein>
<comment type="caution">
    <text evidence="2">The sequence shown here is derived from an EMBL/GenBank/DDBJ whole genome shotgun (WGS) entry which is preliminary data.</text>
</comment>